<evidence type="ECO:0008006" key="11">
    <source>
        <dbReference type="Google" id="ProtNLM"/>
    </source>
</evidence>
<gene>
    <name evidence="9" type="ORF">SAMN05216221_3635</name>
</gene>
<organism evidence="9 10">
    <name type="scientific">Pseudomonas oryzae</name>
    <dbReference type="NCBI Taxonomy" id="1392877"/>
    <lineage>
        <taxon>Bacteria</taxon>
        <taxon>Pseudomonadati</taxon>
        <taxon>Pseudomonadota</taxon>
        <taxon>Gammaproteobacteria</taxon>
        <taxon>Pseudomonadales</taxon>
        <taxon>Pseudomonadaceae</taxon>
        <taxon>Pseudomonas</taxon>
    </lineage>
</organism>
<comment type="subcellular location">
    <subcellularLocation>
        <location evidence="1">Cell membrane</location>
        <topology evidence="1">Multi-pass membrane protein</topology>
    </subcellularLocation>
</comment>
<dbReference type="Proteomes" id="UP000243359">
    <property type="component" value="Chromosome I"/>
</dbReference>
<evidence type="ECO:0000256" key="3">
    <source>
        <dbReference type="ARBA" id="ARBA00022692"/>
    </source>
</evidence>
<feature type="transmembrane region" description="Helical" evidence="6">
    <location>
        <begin position="246"/>
        <end position="262"/>
    </location>
</feature>
<evidence type="ECO:0000313" key="9">
    <source>
        <dbReference type="EMBL" id="SDT15606.1"/>
    </source>
</evidence>
<feature type="transmembrane region" description="Helical" evidence="6">
    <location>
        <begin position="338"/>
        <end position="356"/>
    </location>
</feature>
<proteinExistence type="predicted"/>
<evidence type="ECO:0000256" key="6">
    <source>
        <dbReference type="SAM" id="Phobius"/>
    </source>
</evidence>
<protein>
    <recommendedName>
        <fullName evidence="11">Sodium:proton antiporter</fullName>
    </recommendedName>
</protein>
<dbReference type="EMBL" id="LT629751">
    <property type="protein sequence ID" value="SDT15606.1"/>
    <property type="molecule type" value="Genomic_DNA"/>
</dbReference>
<evidence type="ECO:0000259" key="8">
    <source>
        <dbReference type="Pfam" id="PF13726"/>
    </source>
</evidence>
<feature type="transmembrane region" description="Helical" evidence="6">
    <location>
        <begin position="5"/>
        <end position="38"/>
    </location>
</feature>
<dbReference type="STRING" id="1392877.SAMN05216221_3635"/>
<evidence type="ECO:0000256" key="5">
    <source>
        <dbReference type="ARBA" id="ARBA00023136"/>
    </source>
</evidence>
<keyword evidence="3 6" id="KW-0812">Transmembrane</keyword>
<dbReference type="InterPro" id="IPR018461">
    <property type="entry name" value="Na/H_Antiport_NhaC-like_C"/>
</dbReference>
<dbReference type="Pfam" id="PF13726">
    <property type="entry name" value="Na_H_antiport_2"/>
    <property type="match status" value="1"/>
</dbReference>
<evidence type="ECO:0000256" key="2">
    <source>
        <dbReference type="ARBA" id="ARBA00022475"/>
    </source>
</evidence>
<reference evidence="10" key="1">
    <citation type="submission" date="2016-10" db="EMBL/GenBank/DDBJ databases">
        <authorList>
            <person name="Varghese N."/>
            <person name="Submissions S."/>
        </authorList>
    </citation>
    <scope>NUCLEOTIDE SEQUENCE [LARGE SCALE GENOMIC DNA]</scope>
    <source>
        <strain evidence="10">KCTC 32247</strain>
    </source>
</reference>
<dbReference type="PANTHER" id="PTHR37821">
    <property type="entry name" value="AMINO ACID TRANSPORTER YUIF-RELATED"/>
    <property type="match status" value="1"/>
</dbReference>
<feature type="transmembrane region" description="Helical" evidence="6">
    <location>
        <begin position="428"/>
        <end position="445"/>
    </location>
</feature>
<dbReference type="GO" id="GO:0005886">
    <property type="term" value="C:plasma membrane"/>
    <property type="evidence" value="ECO:0007669"/>
    <property type="project" value="UniProtKB-SubCell"/>
</dbReference>
<keyword evidence="10" id="KW-1185">Reference proteome</keyword>
<accession>A0A1H1Y3M1</accession>
<feature type="transmembrane region" description="Helical" evidence="6">
    <location>
        <begin position="298"/>
        <end position="318"/>
    </location>
</feature>
<sequence length="446" mass="46014">MNAIVLAVVVMVVLAMLRVSVVFALIIAAVVGGLVAGMPMDKIVAAFGDGLGGGAPVALAYAALGAFAVALSRTGIAQRLSARVVAHLGHGEQAGNNLVLIKWGMLAALIVAGALAETLIPVHIAFIPLLVPPLLYVMNRMHLDRRLVACAITFAITTLYMAVPVGFGAIFLNDILIANINQAGAAQGFSVTRDIAPQAMLLPALGMVAGLAIAAFSYRHKRSYQNVVASGEPSEEASSSLSRRQVGMIGLALLLALVVQLWTDSMIFGGLVGFAVISLSGVIAWREQDDVVVQGMRLMAQVGFIMIAAAGFAAVMKATGGIPQMVEDSVQLIGDNRAMAALVMLLVGLFITMGIGSSFSTVPIITAIYVPLALGFGFSPLAIVALVGTAAALGDAGSPASDSTLGPTAGLNADGQHDHIWDTVVPTFLHFNLPLLAFGWVAAMVL</sequence>
<feature type="transmembrane region" description="Helical" evidence="6">
    <location>
        <begin position="97"/>
        <end position="116"/>
    </location>
</feature>
<keyword evidence="4 6" id="KW-1133">Transmembrane helix</keyword>
<dbReference type="RefSeq" id="WP_090351094.1">
    <property type="nucleotide sequence ID" value="NZ_LT629751.1"/>
</dbReference>
<dbReference type="InterPro" id="IPR032813">
    <property type="entry name" value="Na_H_antiport_N"/>
</dbReference>
<evidence type="ECO:0000256" key="4">
    <source>
        <dbReference type="ARBA" id="ARBA00022989"/>
    </source>
</evidence>
<keyword evidence="5 6" id="KW-0472">Membrane</keyword>
<dbReference type="Pfam" id="PF03553">
    <property type="entry name" value="Na_H_antiporter"/>
    <property type="match status" value="1"/>
</dbReference>
<feature type="transmembrane region" description="Helical" evidence="6">
    <location>
        <begin position="147"/>
        <end position="172"/>
    </location>
</feature>
<feature type="transmembrane region" description="Helical" evidence="6">
    <location>
        <begin position="368"/>
        <end position="393"/>
    </location>
</feature>
<feature type="transmembrane region" description="Helical" evidence="6">
    <location>
        <begin position="199"/>
        <end position="218"/>
    </location>
</feature>
<dbReference type="InterPro" id="IPR052576">
    <property type="entry name" value="AA_Transporter-Related"/>
</dbReference>
<feature type="domain" description="Putative Na+/H+ antiporter N-terminal" evidence="8">
    <location>
        <begin position="2"/>
        <end position="85"/>
    </location>
</feature>
<feature type="domain" description="Na+/H+ antiporter NhaC-like C-terminal" evidence="7">
    <location>
        <begin position="152"/>
        <end position="440"/>
    </location>
</feature>
<feature type="transmembrane region" description="Helical" evidence="6">
    <location>
        <begin position="58"/>
        <end position="76"/>
    </location>
</feature>
<name>A0A1H1Y3M1_9PSED</name>
<evidence type="ECO:0000256" key="1">
    <source>
        <dbReference type="ARBA" id="ARBA00004651"/>
    </source>
</evidence>
<feature type="transmembrane region" description="Helical" evidence="6">
    <location>
        <begin position="122"/>
        <end position="138"/>
    </location>
</feature>
<feature type="transmembrane region" description="Helical" evidence="6">
    <location>
        <begin position="268"/>
        <end position="286"/>
    </location>
</feature>
<evidence type="ECO:0000259" key="7">
    <source>
        <dbReference type="Pfam" id="PF03553"/>
    </source>
</evidence>
<dbReference type="OrthoDB" id="9772446at2"/>
<dbReference type="PANTHER" id="PTHR37821:SF1">
    <property type="entry name" value="AMINO ACID TRANSPORTER YUIF-RELATED"/>
    <property type="match status" value="1"/>
</dbReference>
<evidence type="ECO:0000313" key="10">
    <source>
        <dbReference type="Proteomes" id="UP000243359"/>
    </source>
</evidence>
<keyword evidence="2" id="KW-1003">Cell membrane</keyword>
<dbReference type="AlphaFoldDB" id="A0A1H1Y3M1"/>